<protein>
    <submittedName>
        <fullName evidence="1">Uncharacterized protein</fullName>
    </submittedName>
</protein>
<name>A0A080YW38_PHYNI</name>
<evidence type="ECO:0000313" key="1">
    <source>
        <dbReference type="EMBL" id="ETO58599.1"/>
    </source>
</evidence>
<organism evidence="1 2">
    <name type="scientific">Phytophthora nicotianae P1976</name>
    <dbReference type="NCBI Taxonomy" id="1317066"/>
    <lineage>
        <taxon>Eukaryota</taxon>
        <taxon>Sar</taxon>
        <taxon>Stramenopiles</taxon>
        <taxon>Oomycota</taxon>
        <taxon>Peronosporomycetes</taxon>
        <taxon>Peronosporales</taxon>
        <taxon>Peronosporaceae</taxon>
        <taxon>Phytophthora</taxon>
    </lineage>
</organism>
<proteinExistence type="predicted"/>
<comment type="caution">
    <text evidence="1">The sequence shown here is derived from an EMBL/GenBank/DDBJ whole genome shotgun (WGS) entry which is preliminary data.</text>
</comment>
<reference evidence="1 2" key="1">
    <citation type="submission" date="2013-11" db="EMBL/GenBank/DDBJ databases">
        <title>The Genome Sequence of Phytophthora parasitica P1976.</title>
        <authorList>
            <consortium name="The Broad Institute Genomics Platform"/>
            <person name="Russ C."/>
            <person name="Tyler B."/>
            <person name="Panabieres F."/>
            <person name="Shan W."/>
            <person name="Tripathy S."/>
            <person name="Grunwald N."/>
            <person name="Machado M."/>
            <person name="Johnson C.S."/>
            <person name="Walker B."/>
            <person name="Young S."/>
            <person name="Zeng Q."/>
            <person name="Gargeya S."/>
            <person name="Fitzgerald M."/>
            <person name="Haas B."/>
            <person name="Abouelleil A."/>
            <person name="Allen A.W."/>
            <person name="Alvarado L."/>
            <person name="Arachchi H.M."/>
            <person name="Berlin A.M."/>
            <person name="Chapman S.B."/>
            <person name="Gainer-Dewar J."/>
            <person name="Goldberg J."/>
            <person name="Griggs A."/>
            <person name="Gujja S."/>
            <person name="Hansen M."/>
            <person name="Howarth C."/>
            <person name="Imamovic A."/>
            <person name="Ireland A."/>
            <person name="Larimer J."/>
            <person name="McCowan C."/>
            <person name="Murphy C."/>
            <person name="Pearson M."/>
            <person name="Poon T.W."/>
            <person name="Priest M."/>
            <person name="Roberts A."/>
            <person name="Saif S."/>
            <person name="Shea T."/>
            <person name="Sisk P."/>
            <person name="Sykes S."/>
            <person name="Wortman J."/>
            <person name="Nusbaum C."/>
            <person name="Birren B."/>
        </authorList>
    </citation>
    <scope>NUCLEOTIDE SEQUENCE [LARGE SCALE GENOMIC DNA]</scope>
    <source>
        <strain evidence="1 2">P1976</strain>
    </source>
</reference>
<evidence type="ECO:0000313" key="2">
    <source>
        <dbReference type="Proteomes" id="UP000028582"/>
    </source>
</evidence>
<dbReference type="AlphaFoldDB" id="A0A080YW38"/>
<sequence length="40" mass="4501">MSVQSGVGREFMARLRSPSRVQQHVPRTEACARCNINIQS</sequence>
<accession>A0A080YW38</accession>
<dbReference type="EMBL" id="ANJA01005024">
    <property type="protein sequence ID" value="ETO58599.1"/>
    <property type="molecule type" value="Genomic_DNA"/>
</dbReference>
<dbReference type="Proteomes" id="UP000028582">
    <property type="component" value="Unassembled WGS sequence"/>
</dbReference>
<gene>
    <name evidence="1" type="ORF">F444_23024</name>
</gene>